<name>A0A268S3W8_SHOCL</name>
<dbReference type="RefSeq" id="WP_095327913.1">
    <property type="nucleotide sequence ID" value="NZ_NPBS01000021.1"/>
</dbReference>
<evidence type="ECO:0008006" key="4">
    <source>
        <dbReference type="Google" id="ProtNLM"/>
    </source>
</evidence>
<accession>A0A268S3W8</accession>
<dbReference type="EMBL" id="NPBS01000021">
    <property type="protein sequence ID" value="PAF27248.1"/>
    <property type="molecule type" value="Genomic_DNA"/>
</dbReference>
<keyword evidence="1" id="KW-0732">Signal</keyword>
<reference evidence="2 3" key="1">
    <citation type="submission" date="2017-07" db="EMBL/GenBank/DDBJ databases">
        <title>Isolation and whole genome analysis of endospore-forming bacteria from heroin.</title>
        <authorList>
            <person name="Kalinowski J."/>
            <person name="Ahrens B."/>
            <person name="Al-Dilaimi A."/>
            <person name="Winkler A."/>
            <person name="Wibberg D."/>
            <person name="Schleenbecker U."/>
            <person name="Ruckert C."/>
            <person name="Wolfel R."/>
            <person name="Grass G."/>
        </authorList>
    </citation>
    <scope>NUCLEOTIDE SEQUENCE [LARGE SCALE GENOMIC DNA]</scope>
    <source>
        <strain evidence="2 3">7523-2</strain>
    </source>
</reference>
<evidence type="ECO:0000313" key="3">
    <source>
        <dbReference type="Proteomes" id="UP000216133"/>
    </source>
</evidence>
<comment type="caution">
    <text evidence="2">The sequence shown here is derived from an EMBL/GenBank/DDBJ whole genome shotgun (WGS) entry which is preliminary data.</text>
</comment>
<protein>
    <recommendedName>
        <fullName evidence="4">HNH endonuclease</fullName>
    </recommendedName>
</protein>
<feature type="signal peptide" evidence="1">
    <location>
        <begin position="1"/>
        <end position="29"/>
    </location>
</feature>
<dbReference type="CDD" id="cd00085">
    <property type="entry name" value="HNHc"/>
    <property type="match status" value="1"/>
</dbReference>
<evidence type="ECO:0000256" key="1">
    <source>
        <dbReference type="SAM" id="SignalP"/>
    </source>
</evidence>
<evidence type="ECO:0000313" key="2">
    <source>
        <dbReference type="EMBL" id="PAF27248.1"/>
    </source>
</evidence>
<dbReference type="Gene3D" id="1.10.30.50">
    <property type="match status" value="1"/>
</dbReference>
<gene>
    <name evidence="2" type="ORF">CHH61_04345</name>
</gene>
<dbReference type="Proteomes" id="UP000216133">
    <property type="component" value="Unassembled WGS sequence"/>
</dbReference>
<feature type="chain" id="PRO_5011972686" description="HNH endonuclease" evidence="1">
    <location>
        <begin position="30"/>
        <end position="340"/>
    </location>
</feature>
<sequence length="340" mass="38456">MFKKILALVFLLALVATSTIMLSTSAALAEVIDRSIVHDEETGNTTINETIILEVDENGVAKESFEPFNTESDIIEQARNQFDADLSEETIEHFDFASAQEDVVQLTPLEEFEKSESKDDVKAQSGYSYAEVQTTLDFNATDKTVTYGARISQLVGTRPVVLITGGTLYSSNSYNGTFSRVSHHTKEFTGPQIRIGASYKKSYKVPSSKYFIMDYVSTAGWIGSAPLTKQLTEGPFLTNKKAALYPQYYNSHNKRYMPAPARADMKVVPADQRTKRDPKIINKYQKWYIGQYGDPKIKWESYDIHHIIPLKYGGTNAMNNLIHLPRDFHQKKVTPWWSAY</sequence>
<dbReference type="InterPro" id="IPR003615">
    <property type="entry name" value="HNH_nuc"/>
</dbReference>
<dbReference type="AlphaFoldDB" id="A0A268S3W8"/>
<proteinExistence type="predicted"/>
<organism evidence="2 3">
    <name type="scientific">Shouchella clausii</name>
    <name type="common">Alkalihalobacillus clausii</name>
    <dbReference type="NCBI Taxonomy" id="79880"/>
    <lineage>
        <taxon>Bacteria</taxon>
        <taxon>Bacillati</taxon>
        <taxon>Bacillota</taxon>
        <taxon>Bacilli</taxon>
        <taxon>Bacillales</taxon>
        <taxon>Bacillaceae</taxon>
        <taxon>Shouchella</taxon>
    </lineage>
</organism>